<dbReference type="Pfam" id="PF03618">
    <property type="entry name" value="Kinase-PPPase"/>
    <property type="match status" value="1"/>
</dbReference>
<protein>
    <recommendedName>
        <fullName evidence="5">Putative pyruvate, phosphate dikinase regulatory protein</fullName>
        <shortName evidence="5">PPDK regulatory protein</shortName>
        <ecNumber evidence="5">2.7.11.32</ecNumber>
        <ecNumber evidence="5">2.7.4.27</ecNumber>
    </recommendedName>
</protein>
<dbReference type="STRING" id="572547.Amico_0762"/>
<comment type="similarity">
    <text evidence="5">Belongs to the pyruvate, phosphate/water dikinase regulatory protein family. PDRP subfamily.</text>
</comment>
<sequence length="271" mass="30420">MHDMKKQVEVFVVSDFTGETAESVARAASSQFDPQSVKLRRFRYINNIDKAREMLEIASSKHAIVICTFVDKIVRHWVIENSDSLNVDVIDVFGPLLNTLSDILDKEPLEKPGLSHVMDEEYFKRVKAVEFTISCDDGSNTHLLPEADLIIIGVSRTCKTPLSMYLAHKGIKTANIPLIPDLAPPEELFEVDSSRIIGLTIDPKALIDIRLKRLVMLGLDSEGSDYAQIAKVYEELAYADSIMKALGVRVFDVTDRALEETAQEILAYIRH</sequence>
<dbReference type="Proteomes" id="UP000002366">
    <property type="component" value="Chromosome"/>
</dbReference>
<dbReference type="GO" id="GO:0005524">
    <property type="term" value="F:ATP binding"/>
    <property type="evidence" value="ECO:0007669"/>
    <property type="project" value="InterPro"/>
</dbReference>
<dbReference type="eggNOG" id="COG1806">
    <property type="taxonomic scope" value="Bacteria"/>
</dbReference>
<dbReference type="AlphaFoldDB" id="D5EEB3"/>
<dbReference type="RefSeq" id="WP_013048161.1">
    <property type="nucleotide sequence ID" value="NC_014011.1"/>
</dbReference>
<dbReference type="EC" id="2.7.4.27" evidence="5"/>
<dbReference type="GO" id="GO:0016776">
    <property type="term" value="F:phosphotransferase activity, phosphate group as acceptor"/>
    <property type="evidence" value="ECO:0007669"/>
    <property type="project" value="UniProtKB-UniRule"/>
</dbReference>
<dbReference type="PANTHER" id="PTHR31756:SF3">
    <property type="entry name" value="PYRUVATE, PHOSPHATE DIKINASE REGULATORY PROTEIN 1, CHLOROPLASTIC"/>
    <property type="match status" value="1"/>
</dbReference>
<gene>
    <name evidence="6" type="ordered locus">Amico_0762</name>
</gene>
<evidence type="ECO:0000313" key="6">
    <source>
        <dbReference type="EMBL" id="ADE56895.1"/>
    </source>
</evidence>
<keyword evidence="3 5" id="KW-0547">Nucleotide-binding</keyword>
<dbReference type="InterPro" id="IPR005177">
    <property type="entry name" value="Kinase-pyrophosphorylase"/>
</dbReference>
<name>D5EEB3_AMICL</name>
<keyword evidence="4 5" id="KW-0418">Kinase</keyword>
<dbReference type="NCBIfam" id="NF003742">
    <property type="entry name" value="PRK05339.1"/>
    <property type="match status" value="1"/>
</dbReference>
<evidence type="ECO:0000256" key="3">
    <source>
        <dbReference type="ARBA" id="ARBA00022741"/>
    </source>
</evidence>
<feature type="binding site" evidence="5">
    <location>
        <begin position="153"/>
        <end position="160"/>
    </location>
    <ligand>
        <name>ADP</name>
        <dbReference type="ChEBI" id="CHEBI:456216"/>
    </ligand>
</feature>
<dbReference type="EC" id="2.7.11.32" evidence="5"/>
<proteinExistence type="inferred from homology"/>
<reference evidence="6 7" key="1">
    <citation type="journal article" date="2010" name="Stand. Genomic Sci.">
        <title>Complete genome sequence of Aminobacterium colombiense type strain (ALA-1).</title>
        <authorList>
            <person name="Chertkov O."/>
            <person name="Sikorski J."/>
            <person name="Brambilla E."/>
            <person name="Lapidus A."/>
            <person name="Copeland A."/>
            <person name="Glavina Del Rio T."/>
            <person name="Nolan M."/>
            <person name="Lucas S."/>
            <person name="Tice H."/>
            <person name="Cheng J.F."/>
            <person name="Han C."/>
            <person name="Detter J.C."/>
            <person name="Bruce D."/>
            <person name="Tapia R."/>
            <person name="Goodwin L."/>
            <person name="Pitluck S."/>
            <person name="Liolios K."/>
            <person name="Ivanova N."/>
            <person name="Mavromatis K."/>
            <person name="Ovchinnikova G."/>
            <person name="Pati A."/>
            <person name="Chen A."/>
            <person name="Palaniappan K."/>
            <person name="Land M."/>
            <person name="Hauser L."/>
            <person name="Chang Y.J."/>
            <person name="Jeffries C.D."/>
            <person name="Spring S."/>
            <person name="Rohde M."/>
            <person name="Goker M."/>
            <person name="Bristow J."/>
            <person name="Eisen J.A."/>
            <person name="Markowitz V."/>
            <person name="Hugenholtz P."/>
            <person name="Kyrpides N.C."/>
            <person name="Klenk H.P."/>
        </authorList>
    </citation>
    <scope>NUCLEOTIDE SEQUENCE [LARGE SCALE GENOMIC DNA]</scope>
    <source>
        <strain evidence="7">DSM 12261 / ALA-1</strain>
    </source>
</reference>
<evidence type="ECO:0000256" key="2">
    <source>
        <dbReference type="ARBA" id="ARBA00022679"/>
    </source>
</evidence>
<keyword evidence="7" id="KW-1185">Reference proteome</keyword>
<evidence type="ECO:0000256" key="1">
    <source>
        <dbReference type="ARBA" id="ARBA00022527"/>
    </source>
</evidence>
<dbReference type="HOGENOM" id="CLU_046206_2_1_0"/>
<dbReference type="InterPro" id="IPR026565">
    <property type="entry name" value="PPDK_reg"/>
</dbReference>
<comment type="catalytic activity">
    <reaction evidence="5">
        <text>N(tele)-phospho-L-histidyl/O-phospho-L-threonyl-[pyruvate, phosphate dikinase] + phosphate + H(+) = N(tele)-phospho-L-histidyl/L-threonyl-[pyruvate, phosphate dikinase] + diphosphate</text>
        <dbReference type="Rhea" id="RHEA:43696"/>
        <dbReference type="Rhea" id="RHEA-COMP:10650"/>
        <dbReference type="Rhea" id="RHEA-COMP:10651"/>
        <dbReference type="ChEBI" id="CHEBI:15378"/>
        <dbReference type="ChEBI" id="CHEBI:30013"/>
        <dbReference type="ChEBI" id="CHEBI:33019"/>
        <dbReference type="ChEBI" id="CHEBI:43474"/>
        <dbReference type="ChEBI" id="CHEBI:61977"/>
        <dbReference type="ChEBI" id="CHEBI:83586"/>
        <dbReference type="EC" id="2.7.4.27"/>
    </reaction>
</comment>
<evidence type="ECO:0000256" key="5">
    <source>
        <dbReference type="HAMAP-Rule" id="MF_00921"/>
    </source>
</evidence>
<dbReference type="GO" id="GO:0004674">
    <property type="term" value="F:protein serine/threonine kinase activity"/>
    <property type="evidence" value="ECO:0007669"/>
    <property type="project" value="UniProtKB-UniRule"/>
</dbReference>
<comment type="catalytic activity">
    <reaction evidence="5">
        <text>N(tele)-phospho-L-histidyl/L-threonyl-[pyruvate, phosphate dikinase] + ADP = N(tele)-phospho-L-histidyl/O-phospho-L-threonyl-[pyruvate, phosphate dikinase] + AMP + H(+)</text>
        <dbReference type="Rhea" id="RHEA:43692"/>
        <dbReference type="Rhea" id="RHEA-COMP:10650"/>
        <dbReference type="Rhea" id="RHEA-COMP:10651"/>
        <dbReference type="ChEBI" id="CHEBI:15378"/>
        <dbReference type="ChEBI" id="CHEBI:30013"/>
        <dbReference type="ChEBI" id="CHEBI:61977"/>
        <dbReference type="ChEBI" id="CHEBI:83586"/>
        <dbReference type="ChEBI" id="CHEBI:456215"/>
        <dbReference type="ChEBI" id="CHEBI:456216"/>
        <dbReference type="EC" id="2.7.11.32"/>
    </reaction>
</comment>
<dbReference type="GO" id="GO:0043531">
    <property type="term" value="F:ADP binding"/>
    <property type="evidence" value="ECO:0007669"/>
    <property type="project" value="UniProtKB-UniRule"/>
</dbReference>
<keyword evidence="1 5" id="KW-0723">Serine/threonine-protein kinase</keyword>
<accession>D5EEB3</accession>
<evidence type="ECO:0000256" key="4">
    <source>
        <dbReference type="ARBA" id="ARBA00022777"/>
    </source>
</evidence>
<keyword evidence="2 5" id="KW-0808">Transferase</keyword>
<dbReference type="KEGG" id="aco:Amico_0762"/>
<comment type="function">
    <text evidence="5">Bifunctional serine/threonine kinase and phosphorylase involved in the regulation of the pyruvate, phosphate dikinase (PPDK) by catalyzing its phosphorylation/dephosphorylation.</text>
</comment>
<dbReference type="PANTHER" id="PTHR31756">
    <property type="entry name" value="PYRUVATE, PHOSPHATE DIKINASE REGULATORY PROTEIN 1, CHLOROPLASTIC"/>
    <property type="match status" value="1"/>
</dbReference>
<dbReference type="EMBL" id="CP001997">
    <property type="protein sequence ID" value="ADE56895.1"/>
    <property type="molecule type" value="Genomic_DNA"/>
</dbReference>
<dbReference type="HAMAP" id="MF_00921">
    <property type="entry name" value="PDRP"/>
    <property type="match status" value="1"/>
</dbReference>
<evidence type="ECO:0000313" key="7">
    <source>
        <dbReference type="Proteomes" id="UP000002366"/>
    </source>
</evidence>
<organism evidence="6 7">
    <name type="scientific">Aminobacterium colombiense (strain DSM 12261 / ALA-1)</name>
    <dbReference type="NCBI Taxonomy" id="572547"/>
    <lineage>
        <taxon>Bacteria</taxon>
        <taxon>Thermotogati</taxon>
        <taxon>Synergistota</taxon>
        <taxon>Synergistia</taxon>
        <taxon>Synergistales</taxon>
        <taxon>Aminobacteriaceae</taxon>
        <taxon>Aminobacterium</taxon>
    </lineage>
</organism>